<dbReference type="CDD" id="cd02440">
    <property type="entry name" value="AdoMet_MTases"/>
    <property type="match status" value="1"/>
</dbReference>
<dbReference type="PANTHER" id="PTHR43861:SF3">
    <property type="entry name" value="PUTATIVE (AFU_ORTHOLOGUE AFUA_2G14390)-RELATED"/>
    <property type="match status" value="1"/>
</dbReference>
<dbReference type="InterPro" id="IPR029063">
    <property type="entry name" value="SAM-dependent_MTases_sf"/>
</dbReference>
<keyword evidence="4" id="KW-1185">Reference proteome</keyword>
<evidence type="ECO:0000256" key="1">
    <source>
        <dbReference type="ARBA" id="ARBA00022679"/>
    </source>
</evidence>
<evidence type="ECO:0000313" key="3">
    <source>
        <dbReference type="EMBL" id="QUW03071.1"/>
    </source>
</evidence>
<dbReference type="SUPFAM" id="SSF53335">
    <property type="entry name" value="S-adenosyl-L-methionine-dependent methyltransferases"/>
    <property type="match status" value="1"/>
</dbReference>
<accession>A0ABX8B7Y8</accession>
<keyword evidence="1" id="KW-0808">Transferase</keyword>
<dbReference type="RefSeq" id="WP_211428962.1">
    <property type="nucleotide sequence ID" value="NZ_CP072648.1"/>
</dbReference>
<gene>
    <name evidence="3" type="ORF">J8C06_01100</name>
</gene>
<evidence type="ECO:0000313" key="4">
    <source>
        <dbReference type="Proteomes" id="UP000676506"/>
    </source>
</evidence>
<dbReference type="InterPro" id="IPR041698">
    <property type="entry name" value="Methyltransf_25"/>
</dbReference>
<feature type="domain" description="Methyltransferase" evidence="2">
    <location>
        <begin position="41"/>
        <end position="133"/>
    </location>
</feature>
<protein>
    <submittedName>
        <fullName evidence="3">Class I SAM-dependent methyltransferase</fullName>
    </submittedName>
</protein>
<sequence length="210" mass="23209">MPSDYQAEWDAKYQGGYQLGEAPNSFLVSQSDRLRPGWKALAVADGEGRNGIWLAEQGLEVLSVDVSPVAQSRARQRAAQRGVTVTFKTVDLLTTPFPPDQFDVVVAIFIQFVGSPARDHLFANLKQTLKPGGLFLVEGYRTEQLQYRTGGPPHLENLYTEAWLRETFADFELLHLASYDAVLTEGTAHQGMSALIDLVARKPHLPGRAV</sequence>
<dbReference type="Pfam" id="PF13649">
    <property type="entry name" value="Methyltransf_25"/>
    <property type="match status" value="1"/>
</dbReference>
<dbReference type="GO" id="GO:0008168">
    <property type="term" value="F:methyltransferase activity"/>
    <property type="evidence" value="ECO:0007669"/>
    <property type="project" value="UniProtKB-KW"/>
</dbReference>
<organism evidence="3 4">
    <name type="scientific">Chloracidobacterium validum</name>
    <dbReference type="NCBI Taxonomy" id="2821543"/>
    <lineage>
        <taxon>Bacteria</taxon>
        <taxon>Pseudomonadati</taxon>
        <taxon>Acidobacteriota</taxon>
        <taxon>Terriglobia</taxon>
        <taxon>Terriglobales</taxon>
        <taxon>Acidobacteriaceae</taxon>
        <taxon>Chloracidobacterium</taxon>
    </lineage>
</organism>
<proteinExistence type="predicted"/>
<dbReference type="GO" id="GO:0032259">
    <property type="term" value="P:methylation"/>
    <property type="evidence" value="ECO:0007669"/>
    <property type="project" value="UniProtKB-KW"/>
</dbReference>
<dbReference type="Proteomes" id="UP000676506">
    <property type="component" value="Chromosome 1"/>
</dbReference>
<dbReference type="Gene3D" id="3.40.50.150">
    <property type="entry name" value="Vaccinia Virus protein VP39"/>
    <property type="match status" value="1"/>
</dbReference>
<dbReference type="PANTHER" id="PTHR43861">
    <property type="entry name" value="TRANS-ACONITATE 2-METHYLTRANSFERASE-RELATED"/>
    <property type="match status" value="1"/>
</dbReference>
<dbReference type="EMBL" id="CP072648">
    <property type="protein sequence ID" value="QUW03071.1"/>
    <property type="molecule type" value="Genomic_DNA"/>
</dbReference>
<reference evidence="3 4" key="1">
    <citation type="submission" date="2021-03" db="EMBL/GenBank/DDBJ databases">
        <title>Genomic and phenotypic characterization of Chloracidobacterium isolates provides evidence for multiple species.</title>
        <authorList>
            <person name="Saini M.K."/>
            <person name="Costas A.M.G."/>
            <person name="Tank M."/>
            <person name="Bryant D.A."/>
        </authorList>
    </citation>
    <scope>NUCLEOTIDE SEQUENCE [LARGE SCALE GENOMIC DNA]</scope>
    <source>
        <strain evidence="3 4">BV2-C</strain>
    </source>
</reference>
<name>A0ABX8B7Y8_9BACT</name>
<keyword evidence="3" id="KW-0489">Methyltransferase</keyword>
<evidence type="ECO:0000259" key="2">
    <source>
        <dbReference type="Pfam" id="PF13649"/>
    </source>
</evidence>